<organism evidence="1 2">
    <name type="scientific">Aspergillus ellipticus CBS 707.79</name>
    <dbReference type="NCBI Taxonomy" id="1448320"/>
    <lineage>
        <taxon>Eukaryota</taxon>
        <taxon>Fungi</taxon>
        <taxon>Dikarya</taxon>
        <taxon>Ascomycota</taxon>
        <taxon>Pezizomycotina</taxon>
        <taxon>Eurotiomycetes</taxon>
        <taxon>Eurotiomycetidae</taxon>
        <taxon>Eurotiales</taxon>
        <taxon>Aspergillaceae</taxon>
        <taxon>Aspergillus</taxon>
        <taxon>Aspergillus subgen. Circumdati</taxon>
    </lineage>
</organism>
<dbReference type="VEuPathDB" id="FungiDB:BO71DRAFT_485806"/>
<reference evidence="1 2" key="1">
    <citation type="submission" date="2018-02" db="EMBL/GenBank/DDBJ databases">
        <title>The genomes of Aspergillus section Nigri reveals drivers in fungal speciation.</title>
        <authorList>
            <consortium name="DOE Joint Genome Institute"/>
            <person name="Vesth T.C."/>
            <person name="Nybo J."/>
            <person name="Theobald S."/>
            <person name="Brandl J."/>
            <person name="Frisvad J.C."/>
            <person name="Nielsen K.F."/>
            <person name="Lyhne E.K."/>
            <person name="Kogle M.E."/>
            <person name="Kuo A."/>
            <person name="Riley R."/>
            <person name="Clum A."/>
            <person name="Nolan M."/>
            <person name="Lipzen A."/>
            <person name="Salamov A."/>
            <person name="Henrissat B."/>
            <person name="Wiebenga A."/>
            <person name="De vries R.P."/>
            <person name="Grigoriev I.V."/>
            <person name="Mortensen U.H."/>
            <person name="Andersen M.R."/>
            <person name="Baker S.E."/>
        </authorList>
    </citation>
    <scope>NUCLEOTIDE SEQUENCE [LARGE SCALE GENOMIC DNA]</scope>
    <source>
        <strain evidence="1 2">CBS 707.79</strain>
    </source>
</reference>
<dbReference type="EMBL" id="KZ825929">
    <property type="protein sequence ID" value="PYH92003.1"/>
    <property type="molecule type" value="Genomic_DNA"/>
</dbReference>
<accession>A0A319DL81</accession>
<evidence type="ECO:0000313" key="1">
    <source>
        <dbReference type="EMBL" id="PYH92003.1"/>
    </source>
</evidence>
<dbReference type="AlphaFoldDB" id="A0A319DL81"/>
<name>A0A319DL81_9EURO</name>
<dbReference type="OrthoDB" id="6132182at2759"/>
<dbReference type="Proteomes" id="UP000247810">
    <property type="component" value="Unassembled WGS sequence"/>
</dbReference>
<keyword evidence="2" id="KW-1185">Reference proteome</keyword>
<sequence length="62" mass="6805">MSLVCAVDVAKIIVCIRGTAEIEVRDMTMLEHVLYTFDLTPNVTIAQVMDLGGDVICAEYVD</sequence>
<evidence type="ECO:0000313" key="2">
    <source>
        <dbReference type="Proteomes" id="UP000247810"/>
    </source>
</evidence>
<protein>
    <submittedName>
        <fullName evidence="1">Uncharacterized protein</fullName>
    </submittedName>
</protein>
<proteinExistence type="predicted"/>
<gene>
    <name evidence="1" type="ORF">BO71DRAFT_485806</name>
</gene>